<dbReference type="GO" id="GO:0030170">
    <property type="term" value="F:pyridoxal phosphate binding"/>
    <property type="evidence" value="ECO:0007669"/>
    <property type="project" value="UniProtKB-UniRule"/>
</dbReference>
<dbReference type="GeneID" id="93090445"/>
<comment type="cofactor">
    <cofactor evidence="1 10">
        <name>pyridoxal 5'-phosphate</name>
        <dbReference type="ChEBI" id="CHEBI:597326"/>
    </cofactor>
</comment>
<comment type="similarity">
    <text evidence="10">Belongs to the class-III pyridoxal-phosphate-dependent aminotransferase family. BioA subfamily.</text>
</comment>
<feature type="site" description="Participates in the substrate recognition with KAPA and in a stacking interaction with the adenine ring of SAM" evidence="10">
    <location>
        <position position="246"/>
    </location>
</feature>
<evidence type="ECO:0000256" key="10">
    <source>
        <dbReference type="HAMAP-Rule" id="MF_00834"/>
    </source>
</evidence>
<dbReference type="GO" id="GO:0005524">
    <property type="term" value="F:ATP binding"/>
    <property type="evidence" value="ECO:0007669"/>
    <property type="project" value="UniProtKB-UniRule"/>
</dbReference>
<dbReference type="CDD" id="cd03109">
    <property type="entry name" value="DTBS"/>
    <property type="match status" value="1"/>
</dbReference>
<dbReference type="Pfam" id="PF13500">
    <property type="entry name" value="AAA_26"/>
    <property type="match status" value="1"/>
</dbReference>
<dbReference type="AlphaFoldDB" id="A0A381DLR2"/>
<sequence>MKKSYFITATGTDVGKTFFTTLLLAKFISLGINTRAIKPIETGFESSEEIPQTSDITSYMSVDKNNCFMPVYTFKYPASPDFAANLEKSSIDINKVYDYCIKHMQSSDITLIEGAGGILVPLNKEQNFSHLIKMLGISVILVVENKLGALNNAILNIEFCQNNGIDIACIVMNKTNLNDKIAISNINFIKEKYDIALITIPYIQNKTFNTLVKEVDFSEFLNDLNIQNDEYKFDSKFDKNHLWHPYTSMLEPLKTYFVNYAYDKHIFTNQGKLLDAMSSWWAVWHGYNKENINKAAISQINKFSHVMFGGITHEPAINLGKKLIEILPSSLEHIFYSDSGSVSVEVAIKMALQYQYNKNPKKTKILTPFGGYHGDTFGAMSVCDPINGMHSLFKNTLAKQIFFEKPKCAYDEQFKESFLDDLKIKLKEHKDEIAAIILEPIVQGAGGMRFYNKKYLKFIRDICDKEDIVLIFDEIATGFGRTGEMFAMDLAKVTPDIVCLGKAITAGFMSFGVTIANKKIAHGVSENNLPFMHGPTFMANAMACSVALESINTLLNSNWKENVRNISIWLKNSLEKCKEFDIVKDVRVLGAIGVVELKTDVNMERIQEFFVKEGVWLRPFGKLIYTMPHFNFDKNDIEKISNAIYKCIKEGAYL</sequence>
<feature type="binding site" evidence="10">
    <location>
        <begin position="340"/>
        <end position="341"/>
    </location>
    <ligand>
        <name>pyridoxal 5'-phosphate</name>
        <dbReference type="ChEBI" id="CHEBI:597326"/>
    </ligand>
</feature>
<dbReference type="NCBIfam" id="TIGR00347">
    <property type="entry name" value="bioD"/>
    <property type="match status" value="1"/>
</dbReference>
<evidence type="ECO:0000256" key="9">
    <source>
        <dbReference type="HAMAP-Rule" id="MF_00336"/>
    </source>
</evidence>
<comment type="pathway">
    <text evidence="9">Cofactor biosynthesis; biotin biosynthesis; biotin from 7,8-diaminononanoate: step 1/2.</text>
</comment>
<organism evidence="11 12">
    <name type="scientific">Campylobacter sputorum subsp. sputorum</name>
    <dbReference type="NCBI Taxonomy" id="32024"/>
    <lineage>
        <taxon>Bacteria</taxon>
        <taxon>Pseudomonadati</taxon>
        <taxon>Campylobacterota</taxon>
        <taxon>Epsilonproteobacteria</taxon>
        <taxon>Campylobacterales</taxon>
        <taxon>Campylobacteraceae</taxon>
        <taxon>Campylobacter</taxon>
    </lineage>
</organism>
<dbReference type="NCBIfam" id="TIGR00508">
    <property type="entry name" value="bioA"/>
    <property type="match status" value="1"/>
</dbReference>
<feature type="binding site" evidence="10">
    <location>
        <position position="372"/>
    </location>
    <ligand>
        <name>substrate</name>
    </ligand>
</feature>
<feature type="binding site" evidence="10">
    <location>
        <position position="280"/>
    </location>
    <ligand>
        <name>substrate</name>
    </ligand>
</feature>
<dbReference type="SUPFAM" id="SSF53383">
    <property type="entry name" value="PLP-dependent transferases"/>
    <property type="match status" value="1"/>
</dbReference>
<dbReference type="InterPro" id="IPR015424">
    <property type="entry name" value="PyrdxlP-dep_Trfase"/>
</dbReference>
<dbReference type="UniPathway" id="UPA00078">
    <property type="reaction ID" value="UER00160"/>
</dbReference>
<feature type="binding site" evidence="10">
    <location>
        <begin position="535"/>
        <end position="536"/>
    </location>
    <ligand>
        <name>pyridoxal 5'-phosphate</name>
        <dbReference type="ChEBI" id="CHEBI:597326"/>
    </ligand>
</feature>
<comment type="function">
    <text evidence="9">Catalyzes a mechanistically unusual reaction, the ATP-dependent insertion of CO2 between the N7 and N8 nitrogen atoms of 7,8-diaminopelargonic acid (DAPA, also called 7,8-diammoniononanoate) to form a ureido ring.</text>
</comment>
<feature type="binding site" evidence="10">
    <location>
        <position position="473"/>
    </location>
    <ligand>
        <name>pyridoxal 5'-phosphate</name>
        <dbReference type="ChEBI" id="CHEBI:597326"/>
    </ligand>
</feature>
<dbReference type="FunFam" id="3.40.640.10:FF:000004">
    <property type="entry name" value="Acetylornithine aminotransferase"/>
    <property type="match status" value="1"/>
</dbReference>
<dbReference type="HAMAP" id="MF_00336">
    <property type="entry name" value="BioD"/>
    <property type="match status" value="1"/>
</dbReference>
<comment type="pathway">
    <text evidence="2 10">Cofactor biosynthesis; biotin biosynthesis; 7,8-diaminononanoate from 8-amino-7-oxononanoate (SAM route): step 1/1.</text>
</comment>
<dbReference type="GO" id="GO:0000287">
    <property type="term" value="F:magnesium ion binding"/>
    <property type="evidence" value="ECO:0007669"/>
    <property type="project" value="UniProtKB-UniRule"/>
</dbReference>
<keyword evidence="9" id="KW-0479">Metal-binding</keyword>
<feature type="binding site" evidence="10">
    <location>
        <position position="618"/>
    </location>
    <ligand>
        <name>substrate</name>
    </ligand>
</feature>
<feature type="binding site" evidence="9">
    <location>
        <begin position="113"/>
        <end position="116"/>
    </location>
    <ligand>
        <name>ATP</name>
        <dbReference type="ChEBI" id="CHEBI:30616"/>
    </ligand>
</feature>
<dbReference type="GO" id="GO:0005737">
    <property type="term" value="C:cytoplasm"/>
    <property type="evidence" value="ECO:0007669"/>
    <property type="project" value="UniProtKB-SubCell"/>
</dbReference>
<keyword evidence="9" id="KW-0436">Ligase</keyword>
<dbReference type="NCBIfam" id="NF004624">
    <property type="entry name" value="PRK05964.1"/>
    <property type="match status" value="1"/>
</dbReference>
<proteinExistence type="inferred from homology"/>
<comment type="cofactor">
    <cofactor evidence="9">
        <name>Mg(2+)</name>
        <dbReference type="ChEBI" id="CHEBI:18420"/>
    </cofactor>
</comment>
<dbReference type="OrthoDB" id="9801834at2"/>
<dbReference type="PANTHER" id="PTHR42684:SF17">
    <property type="entry name" value="ADENOSYLMETHIONINE-8-AMINO-7-OXONONANOATE AMINOTRANSFERASE"/>
    <property type="match status" value="1"/>
</dbReference>
<comment type="catalytic activity">
    <reaction evidence="9">
        <text>(7R,8S)-7,8-diammoniononanoate + CO2 + ATP = (4R,5S)-dethiobiotin + ADP + phosphate + 3 H(+)</text>
        <dbReference type="Rhea" id="RHEA:15805"/>
        <dbReference type="ChEBI" id="CHEBI:15378"/>
        <dbReference type="ChEBI" id="CHEBI:16526"/>
        <dbReference type="ChEBI" id="CHEBI:30616"/>
        <dbReference type="ChEBI" id="CHEBI:43474"/>
        <dbReference type="ChEBI" id="CHEBI:149469"/>
        <dbReference type="ChEBI" id="CHEBI:149473"/>
        <dbReference type="ChEBI" id="CHEBI:456216"/>
        <dbReference type="EC" id="6.3.3.3"/>
    </reaction>
</comment>
<comment type="caution">
    <text evidence="9">Lacks conserved residue(s) required for the propagation of feature annotation.</text>
</comment>
<keyword evidence="3 10" id="KW-0032">Aminotransferase</keyword>
<dbReference type="HAMAP" id="MF_00834">
    <property type="entry name" value="BioA"/>
    <property type="match status" value="1"/>
</dbReference>
<keyword evidence="4 10" id="KW-0808">Transferase</keyword>
<keyword evidence="9" id="KW-0067">ATP-binding</keyword>
<gene>
    <name evidence="10 11" type="primary">bioA</name>
    <name evidence="9" type="synonym">bioD</name>
    <name evidence="11" type="ORF">NCTC12475_01807</name>
</gene>
<evidence type="ECO:0000313" key="12">
    <source>
        <dbReference type="Proteomes" id="UP000254920"/>
    </source>
</evidence>
<comment type="catalytic activity">
    <reaction evidence="8 10">
        <text>(8S)-8-amino-7-oxononanoate + S-adenosyl-L-methionine = S-adenosyl-4-methylsulfanyl-2-oxobutanoate + (7R,8S)-7,8-diammoniononanoate</text>
        <dbReference type="Rhea" id="RHEA:16861"/>
        <dbReference type="ChEBI" id="CHEBI:16490"/>
        <dbReference type="ChEBI" id="CHEBI:59789"/>
        <dbReference type="ChEBI" id="CHEBI:149468"/>
        <dbReference type="ChEBI" id="CHEBI:149469"/>
        <dbReference type="EC" id="2.6.1.62"/>
    </reaction>
</comment>
<feature type="binding site" evidence="9">
    <location>
        <position position="17"/>
    </location>
    <ligand>
        <name>Mg(2+)</name>
        <dbReference type="ChEBI" id="CHEBI:18420"/>
    </ligand>
</feature>
<feature type="binding site" evidence="9">
    <location>
        <begin position="13"/>
        <end position="18"/>
    </location>
    <ligand>
        <name>ATP</name>
        <dbReference type="ChEBI" id="CHEBI:30616"/>
    </ligand>
</feature>
<dbReference type="Proteomes" id="UP000254920">
    <property type="component" value="Unassembled WGS sequence"/>
</dbReference>
<keyword evidence="5 10" id="KW-0949">S-adenosyl-L-methionine</keyword>
<evidence type="ECO:0000256" key="1">
    <source>
        <dbReference type="ARBA" id="ARBA00001933"/>
    </source>
</evidence>
<dbReference type="Gene3D" id="3.90.1150.10">
    <property type="entry name" value="Aspartate Aminotransferase, domain 1"/>
    <property type="match status" value="1"/>
</dbReference>
<evidence type="ECO:0000313" key="11">
    <source>
        <dbReference type="EMBL" id="SUX11578.1"/>
    </source>
</evidence>
<feature type="binding site" evidence="9">
    <location>
        <position position="113"/>
    </location>
    <ligand>
        <name>Mg(2+)</name>
        <dbReference type="ChEBI" id="CHEBI:18420"/>
    </ligand>
</feature>
<keyword evidence="9" id="KW-0460">Magnesium</keyword>
<keyword evidence="12" id="KW-1185">Reference proteome</keyword>
<accession>A0A381DLR2</accession>
<dbReference type="InterPro" id="IPR005815">
    <property type="entry name" value="BioA"/>
</dbReference>
<comment type="subunit">
    <text evidence="9">Homodimer.</text>
</comment>
<reference evidence="11 12" key="1">
    <citation type="submission" date="2018-06" db="EMBL/GenBank/DDBJ databases">
        <authorList>
            <consortium name="Pathogen Informatics"/>
            <person name="Doyle S."/>
        </authorList>
    </citation>
    <scope>NUCLEOTIDE SEQUENCE [LARGE SCALE GENOMIC DNA]</scope>
    <source>
        <strain evidence="11 12">NCTC12475</strain>
    </source>
</reference>
<dbReference type="PROSITE" id="PS00600">
    <property type="entry name" value="AA_TRANSFER_CLASS_3"/>
    <property type="match status" value="1"/>
</dbReference>
<dbReference type="InterPro" id="IPR027417">
    <property type="entry name" value="P-loop_NTPase"/>
</dbReference>
<feature type="binding site" evidence="10">
    <location>
        <position position="534"/>
    </location>
    <ligand>
        <name>substrate</name>
    </ligand>
</feature>
<comment type="function">
    <text evidence="10">Catalyzes the transfer of the alpha-amino group from S-adenosyl-L-methionine (SAM) to 7-keto-8-aminopelargonic acid (KAPA) to form 7,8-diaminopelargonic acid (DAPA). It is the only aminotransferase known to utilize SAM as an amino donor.</text>
</comment>
<comment type="similarity">
    <text evidence="9">Belongs to the dethiobiotin synthetase family.</text>
</comment>
<dbReference type="InterPro" id="IPR049704">
    <property type="entry name" value="Aminotrans_3_PPA_site"/>
</dbReference>
<evidence type="ECO:0000256" key="7">
    <source>
        <dbReference type="ARBA" id="ARBA00022898"/>
    </source>
</evidence>
<dbReference type="Pfam" id="PF00202">
    <property type="entry name" value="Aminotran_3"/>
    <property type="match status" value="1"/>
</dbReference>
<feature type="binding site" evidence="9">
    <location>
        <position position="42"/>
    </location>
    <ligand>
        <name>substrate</name>
    </ligand>
</feature>
<keyword evidence="6 9" id="KW-0093">Biotin biosynthesis</keyword>
<dbReference type="InterPro" id="IPR004472">
    <property type="entry name" value="DTB_synth_BioD"/>
</dbReference>
<dbReference type="Gene3D" id="3.40.50.300">
    <property type="entry name" value="P-loop containing nucleotide triphosphate hydrolases"/>
    <property type="match status" value="1"/>
</dbReference>
<feature type="binding site" evidence="10">
    <location>
        <position position="502"/>
    </location>
    <ligand>
        <name>substrate</name>
    </ligand>
</feature>
<comment type="subcellular location">
    <subcellularLocation>
        <location evidence="9">Cytoplasm</location>
    </subcellularLocation>
</comment>
<dbReference type="EC" id="6.3.3.3" evidence="9"/>
<name>A0A381DLR2_9BACT</name>
<dbReference type="InterPro" id="IPR015422">
    <property type="entry name" value="PyrdxlP-dep_Trfase_small"/>
</dbReference>
<dbReference type="RefSeq" id="WP_089182294.1">
    <property type="nucleotide sequence ID" value="NZ_CP043427.1"/>
</dbReference>
<evidence type="ECO:0000256" key="6">
    <source>
        <dbReference type="ARBA" id="ARBA00022756"/>
    </source>
</evidence>
<dbReference type="PANTHER" id="PTHR42684">
    <property type="entry name" value="ADENOSYLMETHIONINE-8-AMINO-7-OXONONANOATE AMINOTRANSFERASE"/>
    <property type="match status" value="1"/>
</dbReference>
<dbReference type="Gene3D" id="3.40.640.10">
    <property type="entry name" value="Type I PLP-dependent aspartate aminotransferase-like (Major domain)"/>
    <property type="match status" value="1"/>
</dbReference>
<dbReference type="STRING" id="32024.GCA_000788295_00468"/>
<protein>
    <recommendedName>
        <fullName evidence="9 10">Multifunctional fusion protein</fullName>
    </recommendedName>
    <domain>
        <recommendedName>
            <fullName evidence="10">Adenosylmethionine-8-amino-7-oxononanoate aminotransferase</fullName>
            <ecNumber evidence="10">2.6.1.62</ecNumber>
        </recommendedName>
        <alternativeName>
            <fullName evidence="10">7,8-diamino-pelargonic acid aminotransferase</fullName>
        </alternativeName>
        <alternativeName>
            <fullName evidence="10">7,8-diaminononanoate synthase</fullName>
        </alternativeName>
        <alternativeName>
            <fullName evidence="10">Diaminopelargonic acid synthase</fullName>
            <shortName evidence="10">DANS</shortName>
            <shortName evidence="10">DAPA AT</shortName>
            <shortName evidence="10">DAPA aminotransferase</shortName>
        </alternativeName>
    </domain>
    <domain>
        <recommendedName>
            <fullName evidence="9">ATP-dependent dethiobiotin synthetase BioD</fullName>
            <ecNumber evidence="9">6.3.3.3</ecNumber>
        </recommendedName>
        <alternativeName>
            <fullName evidence="9">DTB synthetase</fullName>
        </alternativeName>
        <alternativeName>
            <fullName evidence="9">Dethiobiotin synthase</fullName>
            <shortName evidence="9">DTBS</shortName>
        </alternativeName>
    </domain>
</protein>
<dbReference type="EMBL" id="UFVD01000001">
    <property type="protein sequence ID" value="SUX11578.1"/>
    <property type="molecule type" value="Genomic_DNA"/>
</dbReference>
<feature type="active site" evidence="9">
    <location>
        <position position="38"/>
    </location>
</feature>
<feature type="modified residue" description="N6-(pyridoxal phosphate)lysine" evidence="10">
    <location>
        <position position="502"/>
    </location>
</feature>
<keyword evidence="9" id="KW-0547">Nucleotide-binding</keyword>
<dbReference type="GO" id="GO:0004015">
    <property type="term" value="F:adenosylmethionine-8-amino-7-oxononanoate transaminase activity"/>
    <property type="evidence" value="ECO:0007669"/>
    <property type="project" value="UniProtKB-UniRule"/>
</dbReference>
<dbReference type="InterPro" id="IPR005814">
    <property type="entry name" value="Aminotrans_3"/>
</dbReference>
<evidence type="ECO:0000256" key="3">
    <source>
        <dbReference type="ARBA" id="ARBA00022576"/>
    </source>
</evidence>
<feature type="binding site" evidence="9">
    <location>
        <begin position="201"/>
        <end position="203"/>
    </location>
    <ligand>
        <name>ATP</name>
        <dbReference type="ChEBI" id="CHEBI:30616"/>
    </ligand>
</feature>
<dbReference type="EC" id="2.6.1.62" evidence="10"/>
<evidence type="ECO:0000256" key="4">
    <source>
        <dbReference type="ARBA" id="ARBA00022679"/>
    </source>
</evidence>
<dbReference type="CDD" id="cd00610">
    <property type="entry name" value="OAT_like"/>
    <property type="match status" value="1"/>
</dbReference>
<dbReference type="SUPFAM" id="SSF52540">
    <property type="entry name" value="P-loop containing nucleoside triphosphate hydrolases"/>
    <property type="match status" value="1"/>
</dbReference>
<feature type="binding site" evidence="9">
    <location>
        <position position="55"/>
    </location>
    <ligand>
        <name>Mg(2+)</name>
        <dbReference type="ChEBI" id="CHEBI:18420"/>
    </ligand>
</feature>
<evidence type="ECO:0000256" key="2">
    <source>
        <dbReference type="ARBA" id="ARBA00005063"/>
    </source>
</evidence>
<evidence type="ECO:0000256" key="8">
    <source>
        <dbReference type="ARBA" id="ARBA00048449"/>
    </source>
</evidence>
<evidence type="ECO:0000256" key="5">
    <source>
        <dbReference type="ARBA" id="ARBA00022691"/>
    </source>
</evidence>
<dbReference type="InterPro" id="IPR015421">
    <property type="entry name" value="PyrdxlP-dep_Trfase_major"/>
</dbReference>
<feature type="binding site" evidence="9">
    <location>
        <begin position="173"/>
        <end position="174"/>
    </location>
    <ligand>
        <name>ATP</name>
        <dbReference type="ChEBI" id="CHEBI:30616"/>
    </ligand>
</feature>
<feature type="binding site" evidence="9">
    <location>
        <position position="55"/>
    </location>
    <ligand>
        <name>ATP</name>
        <dbReference type="ChEBI" id="CHEBI:30616"/>
    </ligand>
</feature>
<dbReference type="GO" id="GO:0009102">
    <property type="term" value="P:biotin biosynthetic process"/>
    <property type="evidence" value="ECO:0007669"/>
    <property type="project" value="UniProtKB-UniRule"/>
</dbReference>
<keyword evidence="9" id="KW-0963">Cytoplasm</keyword>
<dbReference type="GO" id="GO:0004141">
    <property type="term" value="F:dethiobiotin synthase activity"/>
    <property type="evidence" value="ECO:0007669"/>
    <property type="project" value="UniProtKB-UniRule"/>
</dbReference>
<keyword evidence="7 10" id="KW-0663">Pyridoxal phosphate</keyword>